<dbReference type="InterPro" id="IPR017907">
    <property type="entry name" value="Znf_RING_CS"/>
</dbReference>
<organism evidence="6 7">
    <name type="scientific">Solanum bulbocastanum</name>
    <name type="common">Wild potato</name>
    <dbReference type="NCBI Taxonomy" id="147425"/>
    <lineage>
        <taxon>Eukaryota</taxon>
        <taxon>Viridiplantae</taxon>
        <taxon>Streptophyta</taxon>
        <taxon>Embryophyta</taxon>
        <taxon>Tracheophyta</taxon>
        <taxon>Spermatophyta</taxon>
        <taxon>Magnoliopsida</taxon>
        <taxon>eudicotyledons</taxon>
        <taxon>Gunneridae</taxon>
        <taxon>Pentapetalae</taxon>
        <taxon>asterids</taxon>
        <taxon>lamiids</taxon>
        <taxon>Solanales</taxon>
        <taxon>Solanaceae</taxon>
        <taxon>Solanoideae</taxon>
        <taxon>Solaneae</taxon>
        <taxon>Solanum</taxon>
    </lineage>
</organism>
<dbReference type="InterPro" id="IPR018957">
    <property type="entry name" value="Znf_C3HC4_RING-type"/>
</dbReference>
<reference evidence="6 7" key="1">
    <citation type="submission" date="2024-02" db="EMBL/GenBank/DDBJ databases">
        <title>de novo genome assembly of Solanum bulbocastanum strain 11H21.</title>
        <authorList>
            <person name="Hosaka A.J."/>
        </authorList>
    </citation>
    <scope>NUCLEOTIDE SEQUENCE [LARGE SCALE GENOMIC DNA]</scope>
    <source>
        <tissue evidence="6">Young leaves</tissue>
    </source>
</reference>
<dbReference type="Gene3D" id="3.30.40.10">
    <property type="entry name" value="Zinc/RING finger domain, C3HC4 (zinc finger)"/>
    <property type="match status" value="1"/>
</dbReference>
<dbReference type="PANTHER" id="PTHR37393">
    <property type="entry name" value="AT-RICH INTERACTIVE DOMAIN-CONTAINING PROTEIN 1A-LIKE"/>
    <property type="match status" value="1"/>
</dbReference>
<feature type="compositionally biased region" description="Polar residues" evidence="4">
    <location>
        <begin position="112"/>
        <end position="131"/>
    </location>
</feature>
<dbReference type="Proteomes" id="UP001371456">
    <property type="component" value="Unassembled WGS sequence"/>
</dbReference>
<evidence type="ECO:0000256" key="4">
    <source>
        <dbReference type="SAM" id="MobiDB-lite"/>
    </source>
</evidence>
<keyword evidence="3" id="KW-0862">Zinc</keyword>
<evidence type="ECO:0000259" key="5">
    <source>
        <dbReference type="Pfam" id="PF00097"/>
    </source>
</evidence>
<accession>A0AAN8SXQ6</accession>
<dbReference type="PROSITE" id="PS00518">
    <property type="entry name" value="ZF_RING_1"/>
    <property type="match status" value="1"/>
</dbReference>
<dbReference type="Pfam" id="PF00097">
    <property type="entry name" value="zf-C3HC4"/>
    <property type="match status" value="1"/>
</dbReference>
<gene>
    <name evidence="6" type="ORF">RDI58_026880</name>
</gene>
<keyword evidence="1" id="KW-0479">Metal-binding</keyword>
<protein>
    <recommendedName>
        <fullName evidence="5">Zinc finger C3HC4 RING-type domain-containing protein</fullName>
    </recommendedName>
</protein>
<keyword evidence="7" id="KW-1185">Reference proteome</keyword>
<name>A0AAN8SXQ6_SOLBU</name>
<feature type="region of interest" description="Disordered" evidence="4">
    <location>
        <begin position="112"/>
        <end position="139"/>
    </location>
</feature>
<keyword evidence="2" id="KW-0863">Zinc-finger</keyword>
<dbReference type="EMBL" id="JBANQN010000011">
    <property type="protein sequence ID" value="KAK6775879.1"/>
    <property type="molecule type" value="Genomic_DNA"/>
</dbReference>
<evidence type="ECO:0000313" key="6">
    <source>
        <dbReference type="EMBL" id="KAK6775879.1"/>
    </source>
</evidence>
<proteinExistence type="predicted"/>
<evidence type="ECO:0000256" key="3">
    <source>
        <dbReference type="ARBA" id="ARBA00022833"/>
    </source>
</evidence>
<evidence type="ECO:0000256" key="2">
    <source>
        <dbReference type="ARBA" id="ARBA00022771"/>
    </source>
</evidence>
<dbReference type="AlphaFoldDB" id="A0AAN8SXQ6"/>
<evidence type="ECO:0000313" key="7">
    <source>
        <dbReference type="Proteomes" id="UP001371456"/>
    </source>
</evidence>
<comment type="caution">
    <text evidence="6">The sequence shown here is derived from an EMBL/GenBank/DDBJ whole genome shotgun (WGS) entry which is preliminary data.</text>
</comment>
<dbReference type="GO" id="GO:0008270">
    <property type="term" value="F:zinc ion binding"/>
    <property type="evidence" value="ECO:0007669"/>
    <property type="project" value="UniProtKB-KW"/>
</dbReference>
<dbReference type="InterPro" id="IPR013083">
    <property type="entry name" value="Znf_RING/FYVE/PHD"/>
</dbReference>
<feature type="domain" description="Zinc finger C3HC4 RING-type" evidence="5">
    <location>
        <begin position="31"/>
        <end position="57"/>
    </location>
</feature>
<evidence type="ECO:0000256" key="1">
    <source>
        <dbReference type="ARBA" id="ARBA00022723"/>
    </source>
</evidence>
<dbReference type="PANTHER" id="PTHR37393:SF1">
    <property type="entry name" value="AT-RICH INTERACTIVE DOMAIN-CONTAINING PROTEIN 1A-LIKE"/>
    <property type="match status" value="1"/>
</dbReference>
<dbReference type="SUPFAM" id="SSF57850">
    <property type="entry name" value="RING/U-box"/>
    <property type="match status" value="1"/>
</dbReference>
<sequence>MGFDIKCIIDIHTYPGEYFCLVFYTLVCPNEAVQSQCTHLFCKSCLAHVANGSRACPYDGYLVIEADSKALNESDKTLAESTGRVKTTIVAQDNPSFGAATTAFGIEANQMTTHSVNPASQTPNPQTTTASLLPGQDPN</sequence>